<feature type="compositionally biased region" description="Pro residues" evidence="1">
    <location>
        <begin position="196"/>
        <end position="208"/>
    </location>
</feature>
<name>A0A166LFC2_9AGAM</name>
<feature type="compositionally biased region" description="Acidic residues" evidence="1">
    <location>
        <begin position="68"/>
        <end position="78"/>
    </location>
</feature>
<dbReference type="PANTHER" id="PTHR35871">
    <property type="entry name" value="EXPRESSED PROTEIN"/>
    <property type="match status" value="1"/>
</dbReference>
<dbReference type="STRING" id="436010.A0A166LFC2"/>
<evidence type="ECO:0000313" key="2">
    <source>
        <dbReference type="EMBL" id="KZP22896.1"/>
    </source>
</evidence>
<evidence type="ECO:0000256" key="1">
    <source>
        <dbReference type="SAM" id="MobiDB-lite"/>
    </source>
</evidence>
<proteinExistence type="predicted"/>
<dbReference type="EMBL" id="KV417536">
    <property type="protein sequence ID" value="KZP22896.1"/>
    <property type="molecule type" value="Genomic_DNA"/>
</dbReference>
<dbReference type="InterPro" id="IPR036397">
    <property type="entry name" value="RNaseH_sf"/>
</dbReference>
<dbReference type="OrthoDB" id="6511194at2759"/>
<dbReference type="Gene3D" id="3.30.420.10">
    <property type="entry name" value="Ribonuclease H-like superfamily/Ribonuclease H"/>
    <property type="match status" value="1"/>
</dbReference>
<feature type="compositionally biased region" description="Acidic residues" evidence="1">
    <location>
        <begin position="39"/>
        <end position="52"/>
    </location>
</feature>
<accession>A0A166LFC2</accession>
<evidence type="ECO:0008006" key="4">
    <source>
        <dbReference type="Google" id="ProtNLM"/>
    </source>
</evidence>
<evidence type="ECO:0000313" key="3">
    <source>
        <dbReference type="Proteomes" id="UP000076532"/>
    </source>
</evidence>
<feature type="region of interest" description="Disordered" evidence="1">
    <location>
        <begin position="1"/>
        <end position="231"/>
    </location>
</feature>
<protein>
    <recommendedName>
        <fullName evidence="4">DDE-1 domain-containing protein</fullName>
    </recommendedName>
</protein>
<dbReference type="GO" id="GO:0003676">
    <property type="term" value="F:nucleic acid binding"/>
    <property type="evidence" value="ECO:0007669"/>
    <property type="project" value="InterPro"/>
</dbReference>
<organism evidence="2 3">
    <name type="scientific">Athelia psychrophila</name>
    <dbReference type="NCBI Taxonomy" id="1759441"/>
    <lineage>
        <taxon>Eukaryota</taxon>
        <taxon>Fungi</taxon>
        <taxon>Dikarya</taxon>
        <taxon>Basidiomycota</taxon>
        <taxon>Agaricomycotina</taxon>
        <taxon>Agaricomycetes</taxon>
        <taxon>Agaricomycetidae</taxon>
        <taxon>Atheliales</taxon>
        <taxon>Atheliaceae</taxon>
        <taxon>Athelia</taxon>
    </lineage>
</organism>
<sequence>MPPKASGRGRPAKQAWHRNISGLRNQRSVVSDETSALPELEDQSDSDEDLGNDWDAHAGLKPAWNDGDASEDEDELYDQMERMRKGLDLSNDEADWLPPRQKKERQREVKGKRPKHYATGPVLANKSSCTQHRRKGELIGQTDLRKWVRAQSPTNEHDNNGSQYEFEFELDTPSISVAPTAPPSSIPSPFSTRDPSPAPEHPSSPPRVVPRARSYSQADSEPVDPDDTVDGPLAALEETEQHEMLEEELDEWEEDDGDVAALEAGGAEPKPQAEIRNWEDLRVLAKDQLKTSKKDGASLTQINQLIIICEGVHFARQVRALARHWQLFENLPPENRGGDCGRSLLNIERVQAAARHYLTNLPSGELNEKIFPSLCINLDKPISNRTARRWLIKLGWRRTQLKKGVYMDGHEHPDVVKYCQDVFLPAMAQYERLMVQFIGPDLAPGEKRIIVLMQDESTMHAGEYKSNVWLRVGEQKLMKKSRGHLIHVSDFIEEENRWLVIKDPDGKIIKDARQIIFPGSQGDLWWDHKQLLKQVDDALDIFEEAHPNCTALFVFDQSLAHAVLPSDALRAFEMNKSNGGKQRLQHDTVIPDTNPVVGLRGKPQKMTTNDGLAKGLEQTLTERGFNDEMCCMARLLSKQPDFCDQESLLETKIKLRGHLCIFLLKFHCKLNPIEMYWGWVKYRYWEVFKQKFEHTKAVALECLNACPVEVIRWFFNRSWRFMDAYRQGITGSLAAWAVNEQRSHRRVAPQAITRHLEAGGVR</sequence>
<dbReference type="PANTHER" id="PTHR35871:SF1">
    <property type="entry name" value="CXC1-LIKE CYSTEINE CLUSTER ASSOCIATED WITH KDZ TRANSPOSASES DOMAIN-CONTAINING PROTEIN"/>
    <property type="match status" value="1"/>
</dbReference>
<feature type="compositionally biased region" description="Polar residues" evidence="1">
    <location>
        <begin position="22"/>
        <end position="34"/>
    </location>
</feature>
<dbReference type="AlphaFoldDB" id="A0A166LFC2"/>
<gene>
    <name evidence="2" type="ORF">FIBSPDRAFT_952470</name>
</gene>
<reference evidence="2 3" key="1">
    <citation type="journal article" date="2016" name="Mol. Biol. Evol.">
        <title>Comparative Genomics of Early-Diverging Mushroom-Forming Fungi Provides Insights into the Origins of Lignocellulose Decay Capabilities.</title>
        <authorList>
            <person name="Nagy L.G."/>
            <person name="Riley R."/>
            <person name="Tritt A."/>
            <person name="Adam C."/>
            <person name="Daum C."/>
            <person name="Floudas D."/>
            <person name="Sun H."/>
            <person name="Yadav J.S."/>
            <person name="Pangilinan J."/>
            <person name="Larsson K.H."/>
            <person name="Matsuura K."/>
            <person name="Barry K."/>
            <person name="Labutti K."/>
            <person name="Kuo R."/>
            <person name="Ohm R.A."/>
            <person name="Bhattacharya S.S."/>
            <person name="Shirouzu T."/>
            <person name="Yoshinaga Y."/>
            <person name="Martin F.M."/>
            <person name="Grigoriev I.V."/>
            <person name="Hibbett D.S."/>
        </authorList>
    </citation>
    <scope>NUCLEOTIDE SEQUENCE [LARGE SCALE GENOMIC DNA]</scope>
    <source>
        <strain evidence="2 3">CBS 109695</strain>
    </source>
</reference>
<keyword evidence="3" id="KW-1185">Reference proteome</keyword>
<dbReference type="Proteomes" id="UP000076532">
    <property type="component" value="Unassembled WGS sequence"/>
</dbReference>